<dbReference type="GO" id="GO:0046983">
    <property type="term" value="F:protein dimerization activity"/>
    <property type="evidence" value="ECO:0007669"/>
    <property type="project" value="InterPro"/>
</dbReference>
<feature type="domain" description="hAT-like transposase RNase-H fold" evidence="2">
    <location>
        <begin position="48"/>
        <end position="147"/>
    </location>
</feature>
<gene>
    <name evidence="3" type="ORF">KFK09_023269</name>
</gene>
<evidence type="ECO:0000259" key="1">
    <source>
        <dbReference type="Pfam" id="PF05699"/>
    </source>
</evidence>
<dbReference type="Pfam" id="PF14372">
    <property type="entry name" value="hAT-like_RNase-H"/>
    <property type="match status" value="1"/>
</dbReference>
<keyword evidence="4" id="KW-1185">Reference proteome</keyword>
<evidence type="ECO:0000313" key="4">
    <source>
        <dbReference type="Proteomes" id="UP000829196"/>
    </source>
</evidence>
<evidence type="ECO:0000259" key="2">
    <source>
        <dbReference type="Pfam" id="PF14372"/>
    </source>
</evidence>
<organism evidence="3 4">
    <name type="scientific">Dendrobium nobile</name>
    <name type="common">Orchid</name>
    <dbReference type="NCBI Taxonomy" id="94219"/>
    <lineage>
        <taxon>Eukaryota</taxon>
        <taxon>Viridiplantae</taxon>
        <taxon>Streptophyta</taxon>
        <taxon>Embryophyta</taxon>
        <taxon>Tracheophyta</taxon>
        <taxon>Spermatophyta</taxon>
        <taxon>Magnoliopsida</taxon>
        <taxon>Liliopsida</taxon>
        <taxon>Asparagales</taxon>
        <taxon>Orchidaceae</taxon>
        <taxon>Epidendroideae</taxon>
        <taxon>Malaxideae</taxon>
        <taxon>Dendrobiinae</taxon>
        <taxon>Dendrobium</taxon>
    </lineage>
</organism>
<dbReference type="OrthoDB" id="1893698at2759"/>
<evidence type="ECO:0008006" key="5">
    <source>
        <dbReference type="Google" id="ProtNLM"/>
    </source>
</evidence>
<protein>
    <recommendedName>
        <fullName evidence="5">Transposase</fullName>
    </recommendedName>
</protein>
<evidence type="ECO:0000313" key="3">
    <source>
        <dbReference type="EMBL" id="KAI0496943.1"/>
    </source>
</evidence>
<dbReference type="InterPro" id="IPR012337">
    <property type="entry name" value="RNaseH-like_sf"/>
</dbReference>
<dbReference type="PANTHER" id="PTHR23272:SF184">
    <property type="entry name" value="OS03G0311250 PROTEIN"/>
    <property type="match status" value="1"/>
</dbReference>
<dbReference type="SUPFAM" id="SSF53098">
    <property type="entry name" value="Ribonuclease H-like"/>
    <property type="match status" value="1"/>
</dbReference>
<dbReference type="Proteomes" id="UP000829196">
    <property type="component" value="Unassembled WGS sequence"/>
</dbReference>
<dbReference type="InterPro" id="IPR008906">
    <property type="entry name" value="HATC_C_dom"/>
</dbReference>
<dbReference type="InterPro" id="IPR025525">
    <property type="entry name" value="hAT-like_transposase_RNase-H"/>
</dbReference>
<name>A0A8T3AL15_DENNO</name>
<dbReference type="EMBL" id="JAGYWB010000016">
    <property type="protein sequence ID" value="KAI0496943.1"/>
    <property type="molecule type" value="Genomic_DNA"/>
</dbReference>
<dbReference type="Pfam" id="PF05699">
    <property type="entry name" value="Dimer_Tnp_hAT"/>
    <property type="match status" value="1"/>
</dbReference>
<accession>A0A8T3AL15</accession>
<comment type="caution">
    <text evidence="3">The sequence shown here is derived from an EMBL/GenBank/DDBJ whole genome shotgun (WGS) entry which is preliminary data.</text>
</comment>
<proteinExistence type="predicted"/>
<sequence>MLDYKRDFQHLELLDSNFKTCPSTVEWDRLDIIAKFLAPFYDITCAFSGTKYPTSNLFFPCVSTAYTSLKHERLHGIEYIRNIATRMLVKFEKYWFDFCDILAIAVILDPRYKFTFVEWCYKKLYGGDYISETKKVRDKLFALFSNYEKVDLQTTGDMSSLPSVSSQVDSSTSFPSITKSQFLQDYNSFEEEITMPKKSQLEMYLEEQKIDRKVKLDVLHFWKGNQYRFPEVAAMARDVLCIPISTISSESAFSNSGRILDQYRSALKPDIVEALVCSKDWLYGNNVLPDPELDGVTEDIMNLGITEIDSEDAKCSANRVA</sequence>
<reference evidence="3" key="1">
    <citation type="journal article" date="2022" name="Front. Genet.">
        <title>Chromosome-Scale Assembly of the Dendrobium nobile Genome Provides Insights Into the Molecular Mechanism of the Biosynthesis of the Medicinal Active Ingredient of Dendrobium.</title>
        <authorList>
            <person name="Xu Q."/>
            <person name="Niu S.-C."/>
            <person name="Li K.-L."/>
            <person name="Zheng P.-J."/>
            <person name="Zhang X.-J."/>
            <person name="Jia Y."/>
            <person name="Liu Y."/>
            <person name="Niu Y.-X."/>
            <person name="Yu L.-H."/>
            <person name="Chen D.-F."/>
            <person name="Zhang G.-Q."/>
        </authorList>
    </citation>
    <scope>NUCLEOTIDE SEQUENCE</scope>
    <source>
        <tissue evidence="3">Leaf</tissue>
    </source>
</reference>
<feature type="domain" description="HAT C-terminal dimerisation" evidence="1">
    <location>
        <begin position="201"/>
        <end position="282"/>
    </location>
</feature>
<dbReference type="GO" id="GO:0003677">
    <property type="term" value="F:DNA binding"/>
    <property type="evidence" value="ECO:0007669"/>
    <property type="project" value="InterPro"/>
</dbReference>
<dbReference type="AlphaFoldDB" id="A0A8T3AL15"/>
<dbReference type="PANTHER" id="PTHR23272">
    <property type="entry name" value="BED FINGER-RELATED"/>
    <property type="match status" value="1"/>
</dbReference>